<feature type="compositionally biased region" description="Low complexity" evidence="3">
    <location>
        <begin position="78"/>
        <end position="123"/>
    </location>
</feature>
<name>A0ABN1HAV1_9ACTN</name>
<dbReference type="Gene3D" id="3.40.50.2300">
    <property type="match status" value="2"/>
</dbReference>
<evidence type="ECO:0000256" key="1">
    <source>
        <dbReference type="ARBA" id="ARBA00010062"/>
    </source>
</evidence>
<evidence type="ECO:0000256" key="2">
    <source>
        <dbReference type="ARBA" id="ARBA00022729"/>
    </source>
</evidence>
<dbReference type="Pfam" id="PF13458">
    <property type="entry name" value="Peripla_BP_6"/>
    <property type="match status" value="1"/>
</dbReference>
<feature type="region of interest" description="Disordered" evidence="3">
    <location>
        <begin position="73"/>
        <end position="136"/>
    </location>
</feature>
<comment type="similarity">
    <text evidence="1">Belongs to the leucine-binding protein family.</text>
</comment>
<organism evidence="5 6">
    <name type="scientific">Sporichthya brevicatena</name>
    <dbReference type="NCBI Taxonomy" id="171442"/>
    <lineage>
        <taxon>Bacteria</taxon>
        <taxon>Bacillati</taxon>
        <taxon>Actinomycetota</taxon>
        <taxon>Actinomycetes</taxon>
        <taxon>Sporichthyales</taxon>
        <taxon>Sporichthyaceae</taxon>
        <taxon>Sporichthya</taxon>
    </lineage>
</organism>
<dbReference type="EMBL" id="BAAAHE010000049">
    <property type="protein sequence ID" value="GAA0636009.1"/>
    <property type="molecule type" value="Genomic_DNA"/>
</dbReference>
<evidence type="ECO:0000313" key="6">
    <source>
        <dbReference type="Proteomes" id="UP001500957"/>
    </source>
</evidence>
<keyword evidence="2" id="KW-0732">Signal</keyword>
<accession>A0ABN1HAV1</accession>
<dbReference type="InterPro" id="IPR028082">
    <property type="entry name" value="Peripla_BP_I"/>
</dbReference>
<dbReference type="InterPro" id="IPR028081">
    <property type="entry name" value="Leu-bd"/>
</dbReference>
<proteinExistence type="inferred from homology"/>
<protein>
    <recommendedName>
        <fullName evidence="4">Leucine-binding protein domain-containing protein</fullName>
    </recommendedName>
</protein>
<gene>
    <name evidence="5" type="ORF">GCM10009547_45280</name>
</gene>
<dbReference type="SUPFAM" id="SSF53822">
    <property type="entry name" value="Periplasmic binding protein-like I"/>
    <property type="match status" value="1"/>
</dbReference>
<dbReference type="PANTHER" id="PTHR30483">
    <property type="entry name" value="LEUCINE-SPECIFIC-BINDING PROTEIN"/>
    <property type="match status" value="1"/>
</dbReference>
<dbReference type="PANTHER" id="PTHR30483:SF6">
    <property type="entry name" value="PERIPLASMIC BINDING PROTEIN OF ABC TRANSPORTER FOR NATURAL AMINO ACIDS"/>
    <property type="match status" value="1"/>
</dbReference>
<dbReference type="InterPro" id="IPR051010">
    <property type="entry name" value="BCAA_transport"/>
</dbReference>
<comment type="caution">
    <text evidence="5">The sequence shown here is derived from an EMBL/GenBank/DDBJ whole genome shotgun (WGS) entry which is preliminary data.</text>
</comment>
<evidence type="ECO:0000313" key="5">
    <source>
        <dbReference type="EMBL" id="GAA0636009.1"/>
    </source>
</evidence>
<dbReference type="RefSeq" id="WP_344609103.1">
    <property type="nucleotide sequence ID" value="NZ_BAAAHE010000049.1"/>
</dbReference>
<reference evidence="5 6" key="1">
    <citation type="journal article" date="2019" name="Int. J. Syst. Evol. Microbiol.">
        <title>The Global Catalogue of Microorganisms (GCM) 10K type strain sequencing project: providing services to taxonomists for standard genome sequencing and annotation.</title>
        <authorList>
            <consortium name="The Broad Institute Genomics Platform"/>
            <consortium name="The Broad Institute Genome Sequencing Center for Infectious Disease"/>
            <person name="Wu L."/>
            <person name="Ma J."/>
        </authorList>
    </citation>
    <scope>NUCLEOTIDE SEQUENCE [LARGE SCALE GENOMIC DNA]</scope>
    <source>
        <strain evidence="5 6">JCM 10671</strain>
    </source>
</reference>
<evidence type="ECO:0000259" key="4">
    <source>
        <dbReference type="Pfam" id="PF13458"/>
    </source>
</evidence>
<dbReference type="Proteomes" id="UP001500957">
    <property type="component" value="Unassembled WGS sequence"/>
</dbReference>
<feature type="domain" description="Leucine-binding protein" evidence="4">
    <location>
        <begin position="143"/>
        <end position="494"/>
    </location>
</feature>
<evidence type="ECO:0000256" key="3">
    <source>
        <dbReference type="SAM" id="MobiDB-lite"/>
    </source>
</evidence>
<sequence>MTSHQFLAPRLKKAVVFAAAVGLLAGCGIRVSDSEVVNAASQGATIEGVTGTGTGASDLGTGAVGDLGATGTGGAGGAVPTTTDATTPGTATGPATGTGTAAATGTGTTGTGTATGQKPGTGAKDPNRAATTTSGKCTKSLSPIVIGQTGAFSGLVGQSTGNIRVGLAVGVKYLNDRGGIACHPVILHQKDDGSDPSKAAANINDLVKNKKAVALVGLNEEIVMAAAAAEARRLGVPIIGGDQVAPEWYTDPNVFPIGGSGVPVFGGPMATVAKATGLSKFGLLYCVEASACGTINDHFEEMADFAKGTVAFKQAVSLTQTDFTSACQGAKAAGVEVLFLSVDASSVQRAARNCKNIGYAPPLVSVSITIAPSVVADPNVRAASLYVGAPHAPYVGTGTPALDEFHAAFKKYTGKVAQDQPMMYGWVDALYFARAIENLPLAIRSGTITTAIILDGVYSLKNETLGGLIPPMTFTRGKVAPFVNCYSALRIGKDGVTSPTGNKPVCNS</sequence>
<keyword evidence="6" id="KW-1185">Reference proteome</keyword>